<gene>
    <name evidence="3" type="ORF">D9Q98_008690</name>
</gene>
<sequence length="179" mass="18782">MLATSLRPQTAFAARQATSLRRPSRVQRTVGVYAHQQGDERSFHEKLALPAAALMGAALLFAATPDAAEAARSGGRVGGSSGFRSAPRAAAPRSSASSSSSSSSRTIIRNNTYVAPPVFGGYGFGMPFGGFGGFGVMPVFGLGTLFNIMLLGIIIQVVFSVISGFTNEKKKADFKDDDW</sequence>
<evidence type="ECO:0000313" key="3">
    <source>
        <dbReference type="EMBL" id="KAI3426317.1"/>
    </source>
</evidence>
<organism evidence="3 4">
    <name type="scientific">Chlorella vulgaris</name>
    <name type="common">Green alga</name>
    <dbReference type="NCBI Taxonomy" id="3077"/>
    <lineage>
        <taxon>Eukaryota</taxon>
        <taxon>Viridiplantae</taxon>
        <taxon>Chlorophyta</taxon>
        <taxon>core chlorophytes</taxon>
        <taxon>Trebouxiophyceae</taxon>
        <taxon>Chlorellales</taxon>
        <taxon>Chlorellaceae</taxon>
        <taxon>Chlorella clade</taxon>
        <taxon>Chlorella</taxon>
    </lineage>
</organism>
<reference evidence="3" key="1">
    <citation type="journal article" date="2019" name="Plant J.">
        <title>Chlorella vulgaris genome assembly and annotation reveals the molecular basis for metabolic acclimation to high light conditions.</title>
        <authorList>
            <person name="Cecchin M."/>
            <person name="Marcolungo L."/>
            <person name="Rossato M."/>
            <person name="Girolomoni L."/>
            <person name="Cosentino E."/>
            <person name="Cuine S."/>
            <person name="Li-Beisson Y."/>
            <person name="Delledonne M."/>
            <person name="Ballottari M."/>
        </authorList>
    </citation>
    <scope>NUCLEOTIDE SEQUENCE</scope>
    <source>
        <strain evidence="3">211/11P</strain>
    </source>
</reference>
<keyword evidence="4" id="KW-1185">Reference proteome</keyword>
<keyword evidence="2" id="KW-0472">Membrane</keyword>
<feature type="transmembrane region" description="Helical" evidence="2">
    <location>
        <begin position="140"/>
        <end position="165"/>
    </location>
</feature>
<accession>A0A9D4YUG9</accession>
<dbReference type="PANTHER" id="PTHR37768:SF2">
    <property type="entry name" value="OS06G0694800 PROTEIN"/>
    <property type="match status" value="1"/>
</dbReference>
<protein>
    <submittedName>
        <fullName evidence="3">Uncharacterized protein</fullName>
    </submittedName>
</protein>
<proteinExistence type="predicted"/>
<keyword evidence="2" id="KW-1133">Transmembrane helix</keyword>
<evidence type="ECO:0000256" key="2">
    <source>
        <dbReference type="SAM" id="Phobius"/>
    </source>
</evidence>
<name>A0A9D4YUG9_CHLVU</name>
<keyword evidence="2" id="KW-0812">Transmembrane</keyword>
<evidence type="ECO:0000256" key="1">
    <source>
        <dbReference type="SAM" id="MobiDB-lite"/>
    </source>
</evidence>
<feature type="compositionally biased region" description="Low complexity" evidence="1">
    <location>
        <begin position="82"/>
        <end position="103"/>
    </location>
</feature>
<dbReference type="EMBL" id="SIDB01000011">
    <property type="protein sequence ID" value="KAI3426317.1"/>
    <property type="molecule type" value="Genomic_DNA"/>
</dbReference>
<dbReference type="Proteomes" id="UP001055712">
    <property type="component" value="Unassembled WGS sequence"/>
</dbReference>
<reference evidence="3" key="2">
    <citation type="submission" date="2020-11" db="EMBL/GenBank/DDBJ databases">
        <authorList>
            <person name="Cecchin M."/>
            <person name="Marcolungo L."/>
            <person name="Rossato M."/>
            <person name="Girolomoni L."/>
            <person name="Cosentino E."/>
            <person name="Cuine S."/>
            <person name="Li-Beisson Y."/>
            <person name="Delledonne M."/>
            <person name="Ballottari M."/>
        </authorList>
    </citation>
    <scope>NUCLEOTIDE SEQUENCE</scope>
    <source>
        <strain evidence="3">211/11P</strain>
        <tissue evidence="3">Whole cell</tissue>
    </source>
</reference>
<feature type="transmembrane region" description="Helical" evidence="2">
    <location>
        <begin position="113"/>
        <end position="134"/>
    </location>
</feature>
<dbReference type="PANTHER" id="PTHR37768">
    <property type="entry name" value="OS06G0694800 PROTEIN"/>
    <property type="match status" value="1"/>
</dbReference>
<dbReference type="OrthoDB" id="10637959at2759"/>
<dbReference type="AlphaFoldDB" id="A0A9D4YUG9"/>
<feature type="region of interest" description="Disordered" evidence="1">
    <location>
        <begin position="73"/>
        <end position="103"/>
    </location>
</feature>
<evidence type="ECO:0000313" key="4">
    <source>
        <dbReference type="Proteomes" id="UP001055712"/>
    </source>
</evidence>
<comment type="caution">
    <text evidence="3">The sequence shown here is derived from an EMBL/GenBank/DDBJ whole genome shotgun (WGS) entry which is preliminary data.</text>
</comment>